<dbReference type="HOGENOM" id="CLU_1689282_0_0_1"/>
<reference evidence="4" key="4">
    <citation type="submission" date="2021-05" db="UniProtKB">
        <authorList>
            <consortium name="EnsemblPlants"/>
        </authorList>
    </citation>
    <scope>IDENTIFICATION</scope>
    <source>
        <strain evidence="4">cv. B73</strain>
    </source>
</reference>
<feature type="region of interest" description="Disordered" evidence="1">
    <location>
        <begin position="1"/>
        <end position="20"/>
    </location>
</feature>
<keyword evidence="5" id="KW-1185">Reference proteome</keyword>
<dbReference type="Gramene" id="Zm00001eb407460_T001">
    <property type="protein sequence ID" value="Zm00001eb407460_P001"/>
    <property type="gene ID" value="Zm00001eb407460"/>
</dbReference>
<accession>K7TIU6</accession>
<dbReference type="EnsemblPlants" id="Zm00001eb407460_T001">
    <property type="protein sequence ID" value="Zm00001eb407460_P001"/>
    <property type="gene ID" value="Zm00001eb407460"/>
</dbReference>
<organism evidence="3">
    <name type="scientific">Zea mays</name>
    <name type="common">Maize</name>
    <dbReference type="NCBI Taxonomy" id="4577"/>
    <lineage>
        <taxon>Eukaryota</taxon>
        <taxon>Viridiplantae</taxon>
        <taxon>Streptophyta</taxon>
        <taxon>Embryophyta</taxon>
        <taxon>Tracheophyta</taxon>
        <taxon>Spermatophyta</taxon>
        <taxon>Magnoliopsida</taxon>
        <taxon>Liliopsida</taxon>
        <taxon>Poales</taxon>
        <taxon>Poaceae</taxon>
        <taxon>PACMAD clade</taxon>
        <taxon>Panicoideae</taxon>
        <taxon>Andropogonodae</taxon>
        <taxon>Andropogoneae</taxon>
        <taxon>Tripsacinae</taxon>
        <taxon>Zea</taxon>
    </lineage>
</organism>
<keyword evidence="2" id="KW-0812">Transmembrane</keyword>
<dbReference type="EMBL" id="CM000786">
    <property type="protein sequence ID" value="AQK39416.1"/>
    <property type="molecule type" value="Genomic_DNA"/>
</dbReference>
<evidence type="ECO:0000256" key="1">
    <source>
        <dbReference type="SAM" id="MobiDB-lite"/>
    </source>
</evidence>
<keyword evidence="2" id="KW-1133">Transmembrane helix</keyword>
<reference evidence="3" key="2">
    <citation type="submission" date="2015-12" db="EMBL/GenBank/DDBJ databases">
        <title>Update maize B73 reference genome by single molecule sequencing technologies.</title>
        <authorList>
            <consortium name="Maize Genome Sequencing Project"/>
            <person name="Ware D."/>
        </authorList>
    </citation>
    <scope>NUCLEOTIDE SEQUENCE</scope>
    <source>
        <tissue evidence="3">Seedling</tissue>
    </source>
</reference>
<reference evidence="5" key="1">
    <citation type="journal article" date="2009" name="Science">
        <title>The B73 maize genome: complexity, diversity, and dynamics.</title>
        <authorList>
            <person name="Schnable P.S."/>
            <person name="Ware D."/>
            <person name="Fulton R.S."/>
            <person name="Stein J.C."/>
            <person name="Wei F."/>
            <person name="Pasternak S."/>
            <person name="Liang C."/>
            <person name="Zhang J."/>
            <person name="Fulton L."/>
            <person name="Graves T.A."/>
            <person name="Minx P."/>
            <person name="Reily A.D."/>
            <person name="Courtney L."/>
            <person name="Kruchowski S.S."/>
            <person name="Tomlinson C."/>
            <person name="Strong C."/>
            <person name="Delehaunty K."/>
            <person name="Fronick C."/>
            <person name="Courtney B."/>
            <person name="Rock S.M."/>
            <person name="Belter E."/>
            <person name="Du F."/>
            <person name="Kim K."/>
            <person name="Abbott R.M."/>
            <person name="Cotton M."/>
            <person name="Levy A."/>
            <person name="Marchetto P."/>
            <person name="Ochoa K."/>
            <person name="Jackson S.M."/>
            <person name="Gillam B."/>
            <person name="Chen W."/>
            <person name="Yan L."/>
            <person name="Higginbotham J."/>
            <person name="Cardenas M."/>
            <person name="Waligorski J."/>
            <person name="Applebaum E."/>
            <person name="Phelps L."/>
            <person name="Falcone J."/>
            <person name="Kanchi K."/>
            <person name="Thane T."/>
            <person name="Scimone A."/>
            <person name="Thane N."/>
            <person name="Henke J."/>
            <person name="Wang T."/>
            <person name="Ruppert J."/>
            <person name="Shah N."/>
            <person name="Rotter K."/>
            <person name="Hodges J."/>
            <person name="Ingenthron E."/>
            <person name="Cordes M."/>
            <person name="Kohlberg S."/>
            <person name="Sgro J."/>
            <person name="Delgado B."/>
            <person name="Mead K."/>
            <person name="Chinwalla A."/>
            <person name="Leonard S."/>
            <person name="Crouse K."/>
            <person name="Collura K."/>
            <person name="Kudrna D."/>
            <person name="Currie J."/>
            <person name="He R."/>
            <person name="Angelova A."/>
            <person name="Rajasekar S."/>
            <person name="Mueller T."/>
            <person name="Lomeli R."/>
            <person name="Scara G."/>
            <person name="Ko A."/>
            <person name="Delaney K."/>
            <person name="Wissotski M."/>
            <person name="Lopez G."/>
            <person name="Campos D."/>
            <person name="Braidotti M."/>
            <person name="Ashley E."/>
            <person name="Golser W."/>
            <person name="Kim H."/>
            <person name="Lee S."/>
            <person name="Lin J."/>
            <person name="Dujmic Z."/>
            <person name="Kim W."/>
            <person name="Talag J."/>
            <person name="Zuccolo A."/>
            <person name="Fan C."/>
            <person name="Sebastian A."/>
            <person name="Kramer M."/>
            <person name="Spiegel L."/>
            <person name="Nascimento L."/>
            <person name="Zutavern T."/>
            <person name="Miller B."/>
            <person name="Ambroise C."/>
            <person name="Muller S."/>
            <person name="Spooner W."/>
            <person name="Narechania A."/>
            <person name="Ren L."/>
            <person name="Wei S."/>
            <person name="Kumari S."/>
            <person name="Faga B."/>
            <person name="Levy M.J."/>
            <person name="McMahan L."/>
            <person name="Van Buren P."/>
            <person name="Vaughn M.W."/>
            <person name="Ying K."/>
            <person name="Yeh C.-T."/>
            <person name="Emrich S.J."/>
            <person name="Jia Y."/>
            <person name="Kalyanaraman A."/>
            <person name="Hsia A.-P."/>
            <person name="Barbazuk W.B."/>
            <person name="Baucom R.S."/>
            <person name="Brutnell T.P."/>
            <person name="Carpita N.C."/>
            <person name="Chaparro C."/>
            <person name="Chia J.-M."/>
            <person name="Deragon J.-M."/>
            <person name="Estill J.C."/>
            <person name="Fu Y."/>
            <person name="Jeddeloh J.A."/>
            <person name="Han Y."/>
            <person name="Lee H."/>
            <person name="Li P."/>
            <person name="Lisch D.R."/>
            <person name="Liu S."/>
            <person name="Liu Z."/>
            <person name="Nagel D.H."/>
            <person name="McCann M.C."/>
            <person name="SanMiguel P."/>
            <person name="Myers A.M."/>
            <person name="Nettleton D."/>
            <person name="Nguyen J."/>
            <person name="Penning B.W."/>
            <person name="Ponnala L."/>
            <person name="Schneider K.L."/>
            <person name="Schwartz D.C."/>
            <person name="Sharma A."/>
            <person name="Soderlund C."/>
            <person name="Springer N.M."/>
            <person name="Sun Q."/>
            <person name="Wang H."/>
            <person name="Waterman M."/>
            <person name="Westerman R."/>
            <person name="Wolfgruber T.K."/>
            <person name="Yang L."/>
            <person name="Yu Y."/>
            <person name="Zhang L."/>
            <person name="Zhou S."/>
            <person name="Zhu Q."/>
            <person name="Bennetzen J.L."/>
            <person name="Dawe R.K."/>
            <person name="Jiang J."/>
            <person name="Jiang N."/>
            <person name="Presting G.G."/>
            <person name="Wessler S.R."/>
            <person name="Aluru S."/>
            <person name="Martienssen R.A."/>
            <person name="Clifton S.W."/>
            <person name="McCombie W.R."/>
            <person name="Wing R.A."/>
            <person name="Wilson R.K."/>
        </authorList>
    </citation>
    <scope>NUCLEOTIDE SEQUENCE [LARGE SCALE GENOMIC DNA]</scope>
    <source>
        <strain evidence="5">cv. B73</strain>
    </source>
</reference>
<sequence>MGLGAAGAADSSPASGGRRLAAEGCTSTGATMSVAAHSAPAVSSGCRCSSSCGGGGHRHCCCVNVYVNNNVQGVTNSVLVGSKVVVRMRDAGTRVARRQRQPRRDGRREGKPSSRQQRKAKTTEVWIIVAVVSSLFVAAAATAAAVLCTRTQMTLD</sequence>
<reference evidence="4" key="3">
    <citation type="submission" date="2019-07" db="EMBL/GenBank/DDBJ databases">
        <authorList>
            <person name="Seetharam A."/>
            <person name="Woodhouse M."/>
            <person name="Cannon E."/>
        </authorList>
    </citation>
    <scope>NUCLEOTIDE SEQUENCE [LARGE SCALE GENOMIC DNA]</scope>
    <source>
        <strain evidence="4">cv. B73</strain>
    </source>
</reference>
<dbReference type="PaxDb" id="4577-AC187843.3_FGP006"/>
<evidence type="ECO:0000313" key="4">
    <source>
        <dbReference type="EnsemblPlants" id="Zm00001eb407460_P001"/>
    </source>
</evidence>
<dbReference type="OMA" id="TTEVWII"/>
<dbReference type="AlphaFoldDB" id="K7TIU6"/>
<protein>
    <submittedName>
        <fullName evidence="3 4">Uncharacterized protein</fullName>
    </submittedName>
</protein>
<evidence type="ECO:0000256" key="2">
    <source>
        <dbReference type="SAM" id="Phobius"/>
    </source>
</evidence>
<feature type="transmembrane region" description="Helical" evidence="2">
    <location>
        <begin position="125"/>
        <end position="147"/>
    </location>
</feature>
<feature type="region of interest" description="Disordered" evidence="1">
    <location>
        <begin position="90"/>
        <end position="118"/>
    </location>
</feature>
<feature type="compositionally biased region" description="Basic and acidic residues" evidence="1">
    <location>
        <begin position="102"/>
        <end position="112"/>
    </location>
</feature>
<dbReference type="eggNOG" id="ENOG502SA0D">
    <property type="taxonomic scope" value="Eukaryota"/>
</dbReference>
<evidence type="ECO:0000313" key="5">
    <source>
        <dbReference type="Proteomes" id="UP000007305"/>
    </source>
</evidence>
<proteinExistence type="predicted"/>
<dbReference type="Proteomes" id="UP000007305">
    <property type="component" value="Chromosome 10"/>
</dbReference>
<name>K7TIU6_MAIZE</name>
<feature type="compositionally biased region" description="Low complexity" evidence="1">
    <location>
        <begin position="1"/>
        <end position="17"/>
    </location>
</feature>
<gene>
    <name evidence="3" type="ORF">ZEAMMB73_Zm00001d023496</name>
</gene>
<evidence type="ECO:0000313" key="3">
    <source>
        <dbReference type="EMBL" id="AQK39416.1"/>
    </source>
</evidence>
<keyword evidence="2" id="KW-0472">Membrane</keyword>